<dbReference type="GO" id="GO:0003688">
    <property type="term" value="F:DNA replication origin binding"/>
    <property type="evidence" value="ECO:0007669"/>
    <property type="project" value="TreeGrafter"/>
</dbReference>
<keyword evidence="6" id="KW-0547">Nucleotide-binding</keyword>
<feature type="compositionally biased region" description="Low complexity" evidence="7">
    <location>
        <begin position="242"/>
        <end position="251"/>
    </location>
</feature>
<organism evidence="9 10">
    <name type="scientific">Wickerhamomyces mucosus</name>
    <dbReference type="NCBI Taxonomy" id="1378264"/>
    <lineage>
        <taxon>Eukaryota</taxon>
        <taxon>Fungi</taxon>
        <taxon>Dikarya</taxon>
        <taxon>Ascomycota</taxon>
        <taxon>Saccharomycotina</taxon>
        <taxon>Saccharomycetes</taxon>
        <taxon>Phaffomycetales</taxon>
        <taxon>Wickerhamomycetaceae</taxon>
        <taxon>Wickerhamomyces</taxon>
    </lineage>
</organism>
<dbReference type="Pfam" id="PF22606">
    <property type="entry name" value="Cdc6-ORC-like_ATPase_lid"/>
    <property type="match status" value="1"/>
</dbReference>
<protein>
    <recommendedName>
        <fullName evidence="6">Origin recognition complex subunit 1</fullName>
    </recommendedName>
</protein>
<dbReference type="Pfam" id="PF01426">
    <property type="entry name" value="BAH"/>
    <property type="match status" value="1"/>
</dbReference>
<evidence type="ECO:0000256" key="5">
    <source>
        <dbReference type="ARBA" id="ARBA00023242"/>
    </source>
</evidence>
<dbReference type="PANTHER" id="PTHR10763">
    <property type="entry name" value="CELL DIVISION CONTROL PROTEIN 6-RELATED"/>
    <property type="match status" value="1"/>
</dbReference>
<dbReference type="Pfam" id="PF21312">
    <property type="entry name" value="WHD_ORC1"/>
    <property type="match status" value="1"/>
</dbReference>
<evidence type="ECO:0000256" key="1">
    <source>
        <dbReference type="ARBA" id="ARBA00004123"/>
    </source>
</evidence>
<evidence type="ECO:0000256" key="3">
    <source>
        <dbReference type="ARBA" id="ARBA00022705"/>
    </source>
</evidence>
<comment type="subunit">
    <text evidence="6">ORC is composed of six subunits.</text>
</comment>
<dbReference type="InterPro" id="IPR003593">
    <property type="entry name" value="AAA+_ATPase"/>
</dbReference>
<proteinExistence type="inferred from homology"/>
<comment type="subcellular location">
    <subcellularLocation>
        <location evidence="1 6">Nucleus</location>
    </subcellularLocation>
</comment>
<dbReference type="Proteomes" id="UP000769528">
    <property type="component" value="Unassembled WGS sequence"/>
</dbReference>
<evidence type="ECO:0000256" key="7">
    <source>
        <dbReference type="SAM" id="MobiDB-lite"/>
    </source>
</evidence>
<dbReference type="GO" id="GO:0005664">
    <property type="term" value="C:nuclear origin of replication recognition complex"/>
    <property type="evidence" value="ECO:0007669"/>
    <property type="project" value="TreeGrafter"/>
</dbReference>
<dbReference type="GO" id="GO:0005524">
    <property type="term" value="F:ATP binding"/>
    <property type="evidence" value="ECO:0007669"/>
    <property type="project" value="UniProtKB-KW"/>
</dbReference>
<accession>A0A9P8PPE8</accession>
<dbReference type="SMART" id="SM00382">
    <property type="entry name" value="AAA"/>
    <property type="match status" value="1"/>
</dbReference>
<keyword evidence="4 6" id="KW-0238">DNA-binding</keyword>
<dbReference type="GO" id="GO:0016887">
    <property type="term" value="F:ATP hydrolysis activity"/>
    <property type="evidence" value="ECO:0007669"/>
    <property type="project" value="InterPro"/>
</dbReference>
<comment type="similarity">
    <text evidence="2 6">Belongs to the ORC1 family.</text>
</comment>
<dbReference type="InterPro" id="IPR001025">
    <property type="entry name" value="BAH_dom"/>
</dbReference>
<comment type="function">
    <text evidence="6">Component of the origin recognition complex (ORC) that binds origins of replication. DNA-binding is ATP-dependent, however specific DNA sequences that define origins of replication have not been identified so far. ORC is required to assemble the pre-replication complex necessary to initiate DNA replication.</text>
</comment>
<dbReference type="GO" id="GO:0033314">
    <property type="term" value="P:mitotic DNA replication checkpoint signaling"/>
    <property type="evidence" value="ECO:0007669"/>
    <property type="project" value="TreeGrafter"/>
</dbReference>
<dbReference type="PANTHER" id="PTHR10763:SF23">
    <property type="entry name" value="ORIGIN RECOGNITION COMPLEX SUBUNIT 1"/>
    <property type="match status" value="1"/>
</dbReference>
<dbReference type="PROSITE" id="PS51038">
    <property type="entry name" value="BAH"/>
    <property type="match status" value="1"/>
</dbReference>
<gene>
    <name evidence="9" type="ORF">WICMUC_002806</name>
</gene>
<evidence type="ECO:0000313" key="10">
    <source>
        <dbReference type="Proteomes" id="UP000769528"/>
    </source>
</evidence>
<feature type="domain" description="BAH" evidence="8">
    <location>
        <begin position="47"/>
        <end position="165"/>
    </location>
</feature>
<dbReference type="EMBL" id="JAEUBF010000781">
    <property type="protein sequence ID" value="KAH3675150.1"/>
    <property type="molecule type" value="Genomic_DNA"/>
</dbReference>
<keyword evidence="3 6" id="KW-0235">DNA replication</keyword>
<dbReference type="GO" id="GO:0006270">
    <property type="term" value="P:DNA replication initiation"/>
    <property type="evidence" value="ECO:0007669"/>
    <property type="project" value="TreeGrafter"/>
</dbReference>
<keyword evidence="10" id="KW-1185">Reference proteome</keyword>
<dbReference type="Pfam" id="PF00004">
    <property type="entry name" value="AAA"/>
    <property type="match status" value="1"/>
</dbReference>
<comment type="caution">
    <text evidence="9">The sequence shown here is derived from an EMBL/GenBank/DDBJ whole genome shotgun (WGS) entry which is preliminary data.</text>
</comment>
<evidence type="ECO:0000256" key="4">
    <source>
        <dbReference type="ARBA" id="ARBA00023125"/>
    </source>
</evidence>
<dbReference type="InterPro" id="IPR003959">
    <property type="entry name" value="ATPase_AAA_core"/>
</dbReference>
<feature type="region of interest" description="Disordered" evidence="7">
    <location>
        <begin position="193"/>
        <end position="251"/>
    </location>
</feature>
<dbReference type="OrthoDB" id="1926878at2759"/>
<evidence type="ECO:0000313" key="9">
    <source>
        <dbReference type="EMBL" id="KAH3675150.1"/>
    </source>
</evidence>
<feature type="compositionally biased region" description="Acidic residues" evidence="7">
    <location>
        <begin position="291"/>
        <end position="316"/>
    </location>
</feature>
<dbReference type="InterPro" id="IPR050311">
    <property type="entry name" value="ORC1/CDC6"/>
</dbReference>
<dbReference type="GO" id="GO:0003682">
    <property type="term" value="F:chromatin binding"/>
    <property type="evidence" value="ECO:0007669"/>
    <property type="project" value="InterPro"/>
</dbReference>
<dbReference type="InterPro" id="IPR043151">
    <property type="entry name" value="BAH_sf"/>
</dbReference>
<keyword evidence="6" id="KW-0067">ATP-binding</keyword>
<dbReference type="Gene3D" id="3.40.50.300">
    <property type="entry name" value="P-loop containing nucleotide triphosphate hydrolases"/>
    <property type="match status" value="1"/>
</dbReference>
<reference evidence="9" key="1">
    <citation type="journal article" date="2021" name="Open Biol.">
        <title>Shared evolutionary footprints suggest mitochondrial oxidative damage underlies multiple complex I losses in fungi.</title>
        <authorList>
            <person name="Schikora-Tamarit M.A."/>
            <person name="Marcet-Houben M."/>
            <person name="Nosek J."/>
            <person name="Gabaldon T."/>
        </authorList>
    </citation>
    <scope>NUCLEOTIDE SEQUENCE</scope>
    <source>
        <strain evidence="9">CBS6341</strain>
    </source>
</reference>
<evidence type="ECO:0000256" key="6">
    <source>
        <dbReference type="RuleBase" id="RU365058"/>
    </source>
</evidence>
<feature type="compositionally biased region" description="Low complexity" evidence="7">
    <location>
        <begin position="198"/>
        <end position="217"/>
    </location>
</feature>
<keyword evidence="5 6" id="KW-0539">Nucleus</keyword>
<dbReference type="Gene3D" id="1.10.8.60">
    <property type="match status" value="1"/>
</dbReference>
<evidence type="ECO:0000259" key="8">
    <source>
        <dbReference type="PROSITE" id="PS51038"/>
    </source>
</evidence>
<reference evidence="9" key="2">
    <citation type="submission" date="2021-01" db="EMBL/GenBank/DDBJ databases">
        <authorList>
            <person name="Schikora-Tamarit M.A."/>
        </authorList>
    </citation>
    <scope>NUCLEOTIDE SEQUENCE</scope>
    <source>
        <strain evidence="9">CBS6341</strain>
    </source>
</reference>
<dbReference type="SUPFAM" id="SSF52540">
    <property type="entry name" value="P-loop containing nucleoside triphosphate hydrolases"/>
    <property type="match status" value="1"/>
</dbReference>
<feature type="region of interest" description="Disordered" evidence="7">
    <location>
        <begin position="279"/>
        <end position="331"/>
    </location>
</feature>
<dbReference type="SUPFAM" id="SSF82061">
    <property type="entry name" value="BAH domain"/>
    <property type="match status" value="1"/>
</dbReference>
<dbReference type="AlphaFoldDB" id="A0A9P8PPE8"/>
<evidence type="ECO:0000256" key="2">
    <source>
        <dbReference type="ARBA" id="ARBA00008398"/>
    </source>
</evidence>
<dbReference type="InterPro" id="IPR027417">
    <property type="entry name" value="P-loop_NTPase"/>
</dbReference>
<name>A0A9P8PPE8_9ASCO</name>
<dbReference type="InterPro" id="IPR048867">
    <property type="entry name" value="WHD_ORC1"/>
</dbReference>
<sequence>MATNKVKFTGWRIEENSQLVEDHGIGRVSRRRGIASDDRLILVRESDGLKVQSGVVLTVEDPNTEFPIVGLVKEAKYGNDQWISLTILCFFRKSELDNPTDDINEQEIFLTAIPLDIQVADIIEKAQVLTQEEFESIVIDDSNRDNTFLSRRGYDANSNSFSEEIDIRDICEGMAKDHNSELTIIRDLFVKPAKKSTSKSSPQPQSQPSQRQQTQRVSKPRHTNGESSTSKKIVSKIKRAGSTKSTSRSSRVTNHLVEHVISDDEDLVSGPLDVVEIESDSEGAKLYDAEQISDEELDDNAEEESDASDDSDEDVSNIDLQDYDDKVSKQAKKTSVYKRQFVPGPKSLATQLHNDVDDDIEVLEIDHQEDLDDMTLESAVRNLPGRADQFLQIYNAVEGALEQGASTTVYISGTPGTGKTLTTREVVRNLHYQAKEGNTPTFKYAEINGLKIISGKSAYELLWETISPNQKIASSNLPSVLEAYFQESKPKSPIIVLLDELDELSLKSNTVLYNFFNWTTYSNAKLIVIGLANTMDLPERTLANKTSSRLGLTRITFPGYTHEELIDIVKLKLNLYRKRGITVQNDSIEYAARKIASLSGDARRVLTIIERSIELAQFGKFDSKDKVTVKIVHINRAINETTNSPTSKAIRDLSYVGKLLLAGILSRQRKSGFAENTIGSVIDEIENIVAVNSTNENAYTIEGITLLEALYADHIIRAEGFNFVLEQLIESNLILVQDADSRRNSLIKLNGIEEDILSVFKQDDSLRGFAELASST</sequence>
<dbReference type="InterPro" id="IPR054425">
    <property type="entry name" value="Cdc6_ORC1-like_ATPase_lid"/>
</dbReference>
<dbReference type="Gene3D" id="2.30.30.490">
    <property type="match status" value="1"/>
</dbReference>